<dbReference type="PANTHER" id="PTHR43137:SF1">
    <property type="entry name" value="DIHYDROOROTASE"/>
    <property type="match status" value="1"/>
</dbReference>
<evidence type="ECO:0000256" key="1">
    <source>
        <dbReference type="ARBA" id="ARBA00004880"/>
    </source>
</evidence>
<dbReference type="InterPro" id="IPR006680">
    <property type="entry name" value="Amidohydro-rel"/>
</dbReference>
<dbReference type="EC" id="3.5.2.3" evidence="3"/>
<name>A0ABP1FRJ0_9CHLO</name>
<dbReference type="PANTHER" id="PTHR43137">
    <property type="entry name" value="DIHYDROOROTASE"/>
    <property type="match status" value="1"/>
</dbReference>
<evidence type="ECO:0000256" key="2">
    <source>
        <dbReference type="ARBA" id="ARBA00005631"/>
    </source>
</evidence>
<dbReference type="Gene3D" id="3.20.20.140">
    <property type="entry name" value="Metal-dependent hydrolases"/>
    <property type="match status" value="1"/>
</dbReference>
<evidence type="ECO:0000313" key="9">
    <source>
        <dbReference type="EMBL" id="CAL5220137.1"/>
    </source>
</evidence>
<reference evidence="9 10" key="1">
    <citation type="submission" date="2024-06" db="EMBL/GenBank/DDBJ databases">
        <authorList>
            <person name="Kraege A."/>
            <person name="Thomma B."/>
        </authorList>
    </citation>
    <scope>NUCLEOTIDE SEQUENCE [LARGE SCALE GENOMIC DNA]</scope>
</reference>
<dbReference type="SUPFAM" id="SSF51556">
    <property type="entry name" value="Metallo-dependent hydrolases"/>
    <property type="match status" value="1"/>
</dbReference>
<keyword evidence="10" id="KW-1185">Reference proteome</keyword>
<evidence type="ECO:0000256" key="6">
    <source>
        <dbReference type="ARBA" id="ARBA00022833"/>
    </source>
</evidence>
<keyword evidence="6" id="KW-0862">Zinc</keyword>
<dbReference type="PROSITE" id="PS00483">
    <property type="entry name" value="DIHYDROOROTASE_2"/>
    <property type="match status" value="1"/>
</dbReference>
<dbReference type="NCBIfam" id="TIGR00856">
    <property type="entry name" value="pyrC_dimer"/>
    <property type="match status" value="1"/>
</dbReference>
<dbReference type="Proteomes" id="UP001497392">
    <property type="component" value="Unassembled WGS sequence"/>
</dbReference>
<evidence type="ECO:0000256" key="7">
    <source>
        <dbReference type="ARBA" id="ARBA00022975"/>
    </source>
</evidence>
<feature type="domain" description="Amidohydrolase-related" evidence="8">
    <location>
        <begin position="46"/>
        <end position="339"/>
    </location>
</feature>
<sequence length="377" mass="41206">MTAAKVGRASDAILKHTYPTRRFVSQHTVETMTAAASALTITKPDDFHLHVRDGPAMRAVVPLSAQVFRRAIIMPNLRPPVVSAKQAMEYKSRILQAVPDGIEFEPLMTLYLTDETTPDDVHSAKEKGVVAYKLYPAGATTNSDSGVTDINRCIPTLRTMAEAGLLLLVHGEVTDPRVDMFDREAVFIDTVLTPLLERVPDLRVVLEHITTKQAVDFVASAPSSVAATVTPQHMLYNRNVLFQGGLQPHSFCLPILKRERHRQAVAAAAMSGSKKFFLGTDSAPHARETKEASCGCAGIFSAPVALQLYAQMFEEAGQLQHLESFASHSGADFYGLPRNEDKVELVKQPLQVPTSYSYGDSTVIPICAGKTIHWNLA</sequence>
<comment type="caution">
    <text evidence="9">The sequence shown here is derived from an EMBL/GenBank/DDBJ whole genome shotgun (WGS) entry which is preliminary data.</text>
</comment>
<dbReference type="EMBL" id="CAXHTA020000003">
    <property type="protein sequence ID" value="CAL5220137.1"/>
    <property type="molecule type" value="Genomic_DNA"/>
</dbReference>
<keyword evidence="7" id="KW-0665">Pyrimidine biosynthesis</keyword>
<gene>
    <name evidence="9" type="primary">g2095</name>
    <name evidence="9" type="ORF">VP750_LOCUS1796</name>
</gene>
<evidence type="ECO:0000313" key="10">
    <source>
        <dbReference type="Proteomes" id="UP001497392"/>
    </source>
</evidence>
<dbReference type="InterPro" id="IPR032466">
    <property type="entry name" value="Metal_Hydrolase"/>
</dbReference>
<dbReference type="HAMAP" id="MF_00219">
    <property type="entry name" value="PyrC_classII"/>
    <property type="match status" value="1"/>
</dbReference>
<proteinExistence type="inferred from homology"/>
<evidence type="ECO:0000256" key="3">
    <source>
        <dbReference type="ARBA" id="ARBA00012860"/>
    </source>
</evidence>
<organism evidence="9 10">
    <name type="scientific">Coccomyxa viridis</name>
    <dbReference type="NCBI Taxonomy" id="1274662"/>
    <lineage>
        <taxon>Eukaryota</taxon>
        <taxon>Viridiplantae</taxon>
        <taxon>Chlorophyta</taxon>
        <taxon>core chlorophytes</taxon>
        <taxon>Trebouxiophyceae</taxon>
        <taxon>Trebouxiophyceae incertae sedis</taxon>
        <taxon>Coccomyxaceae</taxon>
        <taxon>Coccomyxa</taxon>
    </lineage>
</organism>
<evidence type="ECO:0000256" key="4">
    <source>
        <dbReference type="ARBA" id="ARBA00022723"/>
    </source>
</evidence>
<accession>A0ABP1FRJ0</accession>
<evidence type="ECO:0000259" key="8">
    <source>
        <dbReference type="Pfam" id="PF01979"/>
    </source>
</evidence>
<keyword evidence="4" id="KW-0479">Metal-binding</keyword>
<comment type="pathway">
    <text evidence="1">Pyrimidine metabolism; UMP biosynthesis via de novo pathway; (S)-dihydroorotate from bicarbonate: step 3/3.</text>
</comment>
<comment type="similarity">
    <text evidence="2">Belongs to the metallo-dependent hydrolases superfamily. DHOase family. Class II DHOase subfamily.</text>
</comment>
<dbReference type="PIRSF" id="PIRSF001237">
    <property type="entry name" value="DHOdimr"/>
    <property type="match status" value="1"/>
</dbReference>
<dbReference type="InterPro" id="IPR002195">
    <property type="entry name" value="Dihydroorotase_CS"/>
</dbReference>
<dbReference type="CDD" id="cd01294">
    <property type="entry name" value="DHOase"/>
    <property type="match status" value="1"/>
</dbReference>
<dbReference type="InterPro" id="IPR004721">
    <property type="entry name" value="DHOdimr"/>
</dbReference>
<evidence type="ECO:0000256" key="5">
    <source>
        <dbReference type="ARBA" id="ARBA00022801"/>
    </source>
</evidence>
<dbReference type="Pfam" id="PF01979">
    <property type="entry name" value="Amidohydro_1"/>
    <property type="match status" value="1"/>
</dbReference>
<keyword evidence="5" id="KW-0378">Hydrolase</keyword>
<dbReference type="PROSITE" id="PS00482">
    <property type="entry name" value="DIHYDROOROTASE_1"/>
    <property type="match status" value="1"/>
</dbReference>
<protein>
    <recommendedName>
        <fullName evidence="3">dihydroorotase</fullName>
        <ecNumber evidence="3">3.5.2.3</ecNumber>
    </recommendedName>
</protein>